<evidence type="ECO:0000313" key="3">
    <source>
        <dbReference type="Proteomes" id="UP001163046"/>
    </source>
</evidence>
<reference evidence="2" key="1">
    <citation type="submission" date="2023-01" db="EMBL/GenBank/DDBJ databases">
        <title>Genome assembly of the deep-sea coral Lophelia pertusa.</title>
        <authorList>
            <person name="Herrera S."/>
            <person name="Cordes E."/>
        </authorList>
    </citation>
    <scope>NUCLEOTIDE SEQUENCE</scope>
    <source>
        <strain evidence="2">USNM1676648</strain>
        <tissue evidence="2">Polyp</tissue>
    </source>
</reference>
<dbReference type="Proteomes" id="UP001163046">
    <property type="component" value="Unassembled WGS sequence"/>
</dbReference>
<keyword evidence="3" id="KW-1185">Reference proteome</keyword>
<name>A0A9X0CVM6_9CNID</name>
<accession>A0A9X0CVM6</accession>
<gene>
    <name evidence="2" type="ORF">OS493_030057</name>
</gene>
<feature type="compositionally biased region" description="Polar residues" evidence="1">
    <location>
        <begin position="107"/>
        <end position="116"/>
    </location>
</feature>
<feature type="region of interest" description="Disordered" evidence="1">
    <location>
        <begin position="1"/>
        <end position="36"/>
    </location>
</feature>
<feature type="compositionally biased region" description="Low complexity" evidence="1">
    <location>
        <begin position="15"/>
        <end position="33"/>
    </location>
</feature>
<sequence>MAEHGAYSPSSRTPSAFHQRSSHSRSASWSYTSGNGQITLAPLNPIRSVIREFVPSFGHRSPGSRSSSSSPLSPLSPSSYVNIAEVLRDGNDGEDTESTRIPGFTAVNMNSGNSSEADAEHGDPNMAAGNSNSSGNGNGRAAGDRIEFQGTISWLEKKLAVRSFTSKQNHVGPSTGLVF</sequence>
<protein>
    <submittedName>
        <fullName evidence="2">Uncharacterized protein</fullName>
    </submittedName>
</protein>
<comment type="caution">
    <text evidence="2">The sequence shown here is derived from an EMBL/GenBank/DDBJ whole genome shotgun (WGS) entry which is preliminary data.</text>
</comment>
<organism evidence="2 3">
    <name type="scientific">Desmophyllum pertusum</name>
    <dbReference type="NCBI Taxonomy" id="174260"/>
    <lineage>
        <taxon>Eukaryota</taxon>
        <taxon>Metazoa</taxon>
        <taxon>Cnidaria</taxon>
        <taxon>Anthozoa</taxon>
        <taxon>Hexacorallia</taxon>
        <taxon>Scleractinia</taxon>
        <taxon>Caryophylliina</taxon>
        <taxon>Caryophylliidae</taxon>
        <taxon>Desmophyllum</taxon>
    </lineage>
</organism>
<dbReference type="AlphaFoldDB" id="A0A9X0CVM6"/>
<feature type="region of interest" description="Disordered" evidence="1">
    <location>
        <begin position="58"/>
        <end position="77"/>
    </location>
</feature>
<evidence type="ECO:0000256" key="1">
    <source>
        <dbReference type="SAM" id="MobiDB-lite"/>
    </source>
</evidence>
<evidence type="ECO:0000313" key="2">
    <source>
        <dbReference type="EMBL" id="KAJ7377246.1"/>
    </source>
</evidence>
<dbReference type="EMBL" id="MU826381">
    <property type="protein sequence ID" value="KAJ7377246.1"/>
    <property type="molecule type" value="Genomic_DNA"/>
</dbReference>
<feature type="region of interest" description="Disordered" evidence="1">
    <location>
        <begin position="86"/>
        <end position="144"/>
    </location>
</feature>
<proteinExistence type="predicted"/>
<feature type="compositionally biased region" description="Low complexity" evidence="1">
    <location>
        <begin position="127"/>
        <end position="141"/>
    </location>
</feature>